<comment type="subcellular location">
    <subcellularLocation>
        <location evidence="2">Vacuole membrane</location>
        <topology evidence="2">Multi-pass membrane protein</topology>
    </subcellularLocation>
</comment>
<dbReference type="InterPro" id="IPR045175">
    <property type="entry name" value="M28_fam"/>
</dbReference>
<keyword evidence="6 9" id="KW-1133">Transmembrane helix</keyword>
<sequence length="735" mass="78553">MRRDAWLALIVLVAVLAAMASKSMLVSIPPVRSHAVEGGFDTRSAKARLQRILGDERPHPSDSEANDAVRGRLVAELNAIGLKPIVRDQFACNDFAKARTVSCTRARNVIAVLGPPAGKALLLNAHYDSAPASPGAADDGIGVATLLEVARLMKDRQLQRPVVFLFNEGEELGLVGARAFLRDPLSRNVDSVLNFEARGITGPVVMFETSAPNGAAVKAFGDAVDRPFASSMATDLYRLLPNGTDVTTFSERGWLALNFAMVGNETRYHSPGDNLAALDDRSLQHMGDQALAMTERLADGVPEAKGDRIFVDVLGRFLVQMSLAVGLAIFAALAIAVSVLAIKRRAWFRAPLAVLLALVLATALAWLGDFVMSALRPGTFWRAHPELTLSAVYASAMLGALIPLRTLAAGIERERMRLAYWLVFLLLGAALASVAPGAIIYFMLPPLIVLAGVGLRRWRRRAEDVAALVALAVLFLTWGEMLAQVEQLFSPGPQWVVAPVGALVMIAALVEAGPLLQRAGRALVLVGAAILALAGWAVVGVAPAYAQDRQQMFSVQHVTAPDGRASWAVSNDRAPLPHGYGNGAKWEREALPHGKRKLWTTPAPTARIRPVTVEVLGSRNLGARRAVQLRLRSNGAMQVALRAPANSRLERAGTEGFMRPLGAGGDEFTVACVGRSCDGAVLTLVFATSRPAPLTVIGTRPGLPPGGEALLRQRPRHAQPQYSADQTVVVSKIKI</sequence>
<feature type="transmembrane region" description="Helical" evidence="9">
    <location>
        <begin position="418"/>
        <end position="434"/>
    </location>
</feature>
<evidence type="ECO:0000256" key="7">
    <source>
        <dbReference type="ARBA" id="ARBA00023180"/>
    </source>
</evidence>
<accession>A0A6G7ZNY8</accession>
<feature type="transmembrane region" description="Helical" evidence="9">
    <location>
        <begin position="317"/>
        <end position="340"/>
    </location>
</feature>
<keyword evidence="9" id="KW-0812">Transmembrane</keyword>
<proteinExistence type="inferred from homology"/>
<dbReference type="PANTHER" id="PTHR12147">
    <property type="entry name" value="METALLOPEPTIDASE M28 FAMILY MEMBER"/>
    <property type="match status" value="1"/>
</dbReference>
<dbReference type="PANTHER" id="PTHR12147:SF58">
    <property type="entry name" value="VACUOLAR MEMBRANE PROTEASE"/>
    <property type="match status" value="1"/>
</dbReference>
<comment type="similarity">
    <text evidence="3">Belongs to the peptidase M28 family.</text>
</comment>
<dbReference type="RefSeq" id="WP_166094605.1">
    <property type="nucleotide sequence ID" value="NZ_CP049871.1"/>
</dbReference>
<feature type="transmembrane region" description="Helical" evidence="9">
    <location>
        <begin position="387"/>
        <end position="406"/>
    </location>
</feature>
<dbReference type="Pfam" id="PF04389">
    <property type="entry name" value="Peptidase_M28"/>
    <property type="match status" value="1"/>
</dbReference>
<comment type="function">
    <text evidence="1">May be involved in vacuolar sorting and osmoregulation.</text>
</comment>
<feature type="transmembrane region" description="Helical" evidence="9">
    <location>
        <begin position="495"/>
        <end position="516"/>
    </location>
</feature>
<name>A0A6G7ZNY8_9SPHN</name>
<evidence type="ECO:0000256" key="3">
    <source>
        <dbReference type="ARBA" id="ARBA00010918"/>
    </source>
</evidence>
<evidence type="ECO:0000256" key="6">
    <source>
        <dbReference type="ARBA" id="ARBA00022989"/>
    </source>
</evidence>
<dbReference type="GO" id="GO:0008235">
    <property type="term" value="F:metalloexopeptidase activity"/>
    <property type="evidence" value="ECO:0007669"/>
    <property type="project" value="InterPro"/>
</dbReference>
<evidence type="ECO:0000256" key="1">
    <source>
        <dbReference type="ARBA" id="ARBA00003273"/>
    </source>
</evidence>
<feature type="transmembrane region" description="Helical" evidence="9">
    <location>
        <begin position="523"/>
        <end position="546"/>
    </location>
</feature>
<feature type="transmembrane region" description="Helical" evidence="9">
    <location>
        <begin position="440"/>
        <end position="458"/>
    </location>
</feature>
<dbReference type="KEGG" id="ssin:G7078_07505"/>
<gene>
    <name evidence="11" type="ORF">G7078_07505</name>
</gene>
<evidence type="ECO:0000256" key="2">
    <source>
        <dbReference type="ARBA" id="ARBA00004128"/>
    </source>
</evidence>
<dbReference type="AlphaFoldDB" id="A0A6G7ZNY8"/>
<keyword evidence="12" id="KW-1185">Reference proteome</keyword>
<evidence type="ECO:0000256" key="5">
    <source>
        <dbReference type="ARBA" id="ARBA00022554"/>
    </source>
</evidence>
<feature type="domain" description="Peptidase M28" evidence="10">
    <location>
        <begin position="108"/>
        <end position="293"/>
    </location>
</feature>
<reference evidence="11 12" key="1">
    <citation type="submission" date="2020-03" db="EMBL/GenBank/DDBJ databases">
        <title>Sphingomonas sp. nov., isolated from fish.</title>
        <authorList>
            <person name="Hyun D.-W."/>
            <person name="Bae J.-W."/>
        </authorList>
    </citation>
    <scope>NUCLEOTIDE SEQUENCE [LARGE SCALE GENOMIC DNA]</scope>
    <source>
        <strain evidence="11 12">HDW15C</strain>
    </source>
</reference>
<evidence type="ECO:0000313" key="11">
    <source>
        <dbReference type="EMBL" id="QIL02645.1"/>
    </source>
</evidence>
<protein>
    <recommendedName>
        <fullName evidence="4">Vacuolar membrane protease</fullName>
    </recommendedName>
    <alternativeName>
        <fullName evidence="8">FXNA-related family protease 1</fullName>
    </alternativeName>
</protein>
<evidence type="ECO:0000256" key="4">
    <source>
        <dbReference type="ARBA" id="ARBA00017435"/>
    </source>
</evidence>
<dbReference type="EMBL" id="CP049871">
    <property type="protein sequence ID" value="QIL02645.1"/>
    <property type="molecule type" value="Genomic_DNA"/>
</dbReference>
<evidence type="ECO:0000256" key="8">
    <source>
        <dbReference type="ARBA" id="ARBA00031512"/>
    </source>
</evidence>
<keyword evidence="7" id="KW-0325">Glycoprotein</keyword>
<feature type="transmembrane region" description="Helical" evidence="9">
    <location>
        <begin position="465"/>
        <end position="483"/>
    </location>
</feature>
<dbReference type="GO" id="GO:0006508">
    <property type="term" value="P:proteolysis"/>
    <property type="evidence" value="ECO:0007669"/>
    <property type="project" value="InterPro"/>
</dbReference>
<dbReference type="Gene3D" id="3.40.630.10">
    <property type="entry name" value="Zn peptidases"/>
    <property type="match status" value="1"/>
</dbReference>
<evidence type="ECO:0000313" key="12">
    <source>
        <dbReference type="Proteomes" id="UP000502502"/>
    </source>
</evidence>
<evidence type="ECO:0000259" key="10">
    <source>
        <dbReference type="Pfam" id="PF04389"/>
    </source>
</evidence>
<dbReference type="SUPFAM" id="SSF53187">
    <property type="entry name" value="Zn-dependent exopeptidases"/>
    <property type="match status" value="1"/>
</dbReference>
<keyword evidence="11" id="KW-0378">Hydrolase</keyword>
<dbReference type="GO" id="GO:0005774">
    <property type="term" value="C:vacuolar membrane"/>
    <property type="evidence" value="ECO:0007669"/>
    <property type="project" value="UniProtKB-SubCell"/>
</dbReference>
<evidence type="ECO:0000256" key="9">
    <source>
        <dbReference type="SAM" id="Phobius"/>
    </source>
</evidence>
<keyword evidence="5" id="KW-0926">Vacuole</keyword>
<dbReference type="InterPro" id="IPR007484">
    <property type="entry name" value="Peptidase_M28"/>
</dbReference>
<organism evidence="11 12">
    <name type="scientific">Sphingomonas sinipercae</name>
    <dbReference type="NCBI Taxonomy" id="2714944"/>
    <lineage>
        <taxon>Bacteria</taxon>
        <taxon>Pseudomonadati</taxon>
        <taxon>Pseudomonadota</taxon>
        <taxon>Alphaproteobacteria</taxon>
        <taxon>Sphingomonadales</taxon>
        <taxon>Sphingomonadaceae</taxon>
        <taxon>Sphingomonas</taxon>
    </lineage>
</organism>
<feature type="transmembrane region" description="Helical" evidence="9">
    <location>
        <begin position="347"/>
        <end position="367"/>
    </location>
</feature>
<keyword evidence="9" id="KW-0472">Membrane</keyword>
<dbReference type="Proteomes" id="UP000502502">
    <property type="component" value="Chromosome"/>
</dbReference>